<evidence type="ECO:0000256" key="1">
    <source>
        <dbReference type="SAM" id="Phobius"/>
    </source>
</evidence>
<name>A0AAU7EG14_9FLAO</name>
<protein>
    <recommendedName>
        <fullName evidence="4">Tetratricopeptide repeat protein</fullName>
    </recommendedName>
</protein>
<keyword evidence="1" id="KW-1133">Transmembrane helix</keyword>
<keyword evidence="1" id="KW-0812">Transmembrane</keyword>
<reference evidence="2" key="1">
    <citation type="submission" date="2024-04" db="EMBL/GenBank/DDBJ databases">
        <title>Mariniflexile litorale, isolated from the shallow sediments of the Sea of Japan.</title>
        <authorList>
            <person name="Romanenko L."/>
            <person name="Isaeva M."/>
        </authorList>
    </citation>
    <scope>NUCLEOTIDE SEQUENCE [LARGE SCALE GENOMIC DNA]</scope>
    <source>
        <strain evidence="2">KMM 9835</strain>
    </source>
</reference>
<dbReference type="AlphaFoldDB" id="A0AAU7EG14"/>
<evidence type="ECO:0000313" key="3">
    <source>
        <dbReference type="Proteomes" id="UP001224325"/>
    </source>
</evidence>
<dbReference type="GO" id="GO:0003677">
    <property type="term" value="F:DNA binding"/>
    <property type="evidence" value="ECO:0007669"/>
    <property type="project" value="InterPro"/>
</dbReference>
<dbReference type="Proteomes" id="UP001224325">
    <property type="component" value="Chromosome"/>
</dbReference>
<keyword evidence="1" id="KW-0472">Membrane</keyword>
<evidence type="ECO:0000313" key="2">
    <source>
        <dbReference type="EMBL" id="XBL13821.1"/>
    </source>
</evidence>
<sequence>MKRFYLPVFIIILCAKGVAQPKVLSSEEALSRYEAISASMTKSFPEDNIKTYRRTSFTEQQLETYLSQHYQRLDLLPFIKGHHAFKLQSYLHSGNWFKEIGFPQASIASYKDFLLYYNANASHLTLDEAKALVPLRAYAYDILAANYAKLSFLDSAAITHKINIKFIEQYNIVSYPSSLNNYGLFLYTYKKDLDSALVYFNKAYTITQARFPQHTLIGSIRDNIADVYINTHQLKRAKPLYKANFEFYAYAKDENMGIKDITRLISAGSQFVETSLRLGHLEDAKTAFQGLETIMDTSKTIPVLPSSKLEFLKAQELLYATQNNISAAYNTLKYIEVLSDSLIAVEAEVDEEWRNELNNITLDRVALNFEINRIRNENKIKSQRSKLWISTLASSLVLILLLFLFLRRHQHFINAKNKQLLAEQALENTDLKVKQLHLDIKSKERDLSDFAISLTENQKWAELLASKVGAVTAAHPKDREVLLLDLKQEIKNKITFDSDTKVFFERLDKLSDSFYSELTKSFPNLSKNEIRLCSLIRLKIDNRHLASLQNITLASLNTSRYRLRKKLNLPETVDLDQFIQNL</sequence>
<dbReference type="InterPro" id="IPR011990">
    <property type="entry name" value="TPR-like_helical_dom_sf"/>
</dbReference>
<keyword evidence="3" id="KW-1185">Reference proteome</keyword>
<gene>
    <name evidence="2" type="ORF">QLS71_016035</name>
</gene>
<organism evidence="2 3">
    <name type="scientific">Mariniflexile litorale</name>
    <dbReference type="NCBI Taxonomy" id="3045158"/>
    <lineage>
        <taxon>Bacteria</taxon>
        <taxon>Pseudomonadati</taxon>
        <taxon>Bacteroidota</taxon>
        <taxon>Flavobacteriia</taxon>
        <taxon>Flavobacteriales</taxon>
        <taxon>Flavobacteriaceae</taxon>
        <taxon>Mariniflexile</taxon>
    </lineage>
</organism>
<proteinExistence type="predicted"/>
<dbReference type="RefSeq" id="WP_308992782.1">
    <property type="nucleotide sequence ID" value="NZ_CP155618.1"/>
</dbReference>
<dbReference type="InterPro" id="IPR016032">
    <property type="entry name" value="Sig_transdc_resp-reg_C-effctor"/>
</dbReference>
<dbReference type="GO" id="GO:0006355">
    <property type="term" value="P:regulation of DNA-templated transcription"/>
    <property type="evidence" value="ECO:0007669"/>
    <property type="project" value="InterPro"/>
</dbReference>
<dbReference type="SUPFAM" id="SSF46894">
    <property type="entry name" value="C-terminal effector domain of the bipartite response regulators"/>
    <property type="match status" value="1"/>
</dbReference>
<dbReference type="EMBL" id="CP155618">
    <property type="protein sequence ID" value="XBL13821.1"/>
    <property type="molecule type" value="Genomic_DNA"/>
</dbReference>
<dbReference type="KEGG" id="mlil:QLS71_016035"/>
<accession>A0AAU7EG14</accession>
<evidence type="ECO:0008006" key="4">
    <source>
        <dbReference type="Google" id="ProtNLM"/>
    </source>
</evidence>
<dbReference type="Gene3D" id="1.25.40.10">
    <property type="entry name" value="Tetratricopeptide repeat domain"/>
    <property type="match status" value="1"/>
</dbReference>
<feature type="transmembrane region" description="Helical" evidence="1">
    <location>
        <begin position="387"/>
        <end position="406"/>
    </location>
</feature>